<feature type="compositionally biased region" description="Acidic residues" evidence="2">
    <location>
        <begin position="553"/>
        <end position="572"/>
    </location>
</feature>
<feature type="region of interest" description="Disordered" evidence="2">
    <location>
        <begin position="552"/>
        <end position="572"/>
    </location>
</feature>
<dbReference type="SMART" id="SM00248">
    <property type="entry name" value="ANK"/>
    <property type="match status" value="5"/>
</dbReference>
<feature type="region of interest" description="Disordered" evidence="2">
    <location>
        <begin position="958"/>
        <end position="981"/>
    </location>
</feature>
<organism evidence="4 5">
    <name type="scientific">Orbilia oligospora</name>
    <name type="common">Nematode-trapping fungus</name>
    <name type="synonym">Arthrobotrys oligospora</name>
    <dbReference type="NCBI Taxonomy" id="2813651"/>
    <lineage>
        <taxon>Eukaryota</taxon>
        <taxon>Fungi</taxon>
        <taxon>Dikarya</taxon>
        <taxon>Ascomycota</taxon>
        <taxon>Pezizomycotina</taxon>
        <taxon>Orbiliomycetes</taxon>
        <taxon>Orbiliales</taxon>
        <taxon>Orbiliaceae</taxon>
        <taxon>Orbilia</taxon>
    </lineage>
</organism>
<gene>
    <name evidence="4" type="ORF">TWF970_000428</name>
</gene>
<dbReference type="Gene3D" id="1.25.40.20">
    <property type="entry name" value="Ankyrin repeat-containing domain"/>
    <property type="match status" value="2"/>
</dbReference>
<comment type="caution">
    <text evidence="4">The sequence shown here is derived from an EMBL/GenBank/DDBJ whole genome shotgun (WGS) entry which is preliminary data.</text>
</comment>
<dbReference type="InterPro" id="IPR002110">
    <property type="entry name" value="Ankyrin_rpt"/>
</dbReference>
<proteinExistence type="predicted"/>
<dbReference type="PROSITE" id="PS50088">
    <property type="entry name" value="ANK_REPEAT"/>
    <property type="match status" value="1"/>
</dbReference>
<evidence type="ECO:0000256" key="1">
    <source>
        <dbReference type="PROSITE-ProRule" id="PRU00023"/>
    </source>
</evidence>
<dbReference type="SUPFAM" id="SSF48403">
    <property type="entry name" value="Ankyrin repeat"/>
    <property type="match status" value="1"/>
</dbReference>
<dbReference type="InterPro" id="IPR001995">
    <property type="entry name" value="Peptidase_A2_cat"/>
</dbReference>
<feature type="domain" description="Peptidase A2" evidence="3">
    <location>
        <begin position="400"/>
        <end position="434"/>
    </location>
</feature>
<evidence type="ECO:0000259" key="3">
    <source>
        <dbReference type="PROSITE" id="PS50175"/>
    </source>
</evidence>
<dbReference type="EMBL" id="JAABOJ010000001">
    <property type="protein sequence ID" value="KAF3291197.1"/>
    <property type="molecule type" value="Genomic_DNA"/>
</dbReference>
<dbReference type="AlphaFoldDB" id="A0A7C8VY06"/>
<keyword evidence="1" id="KW-0040">ANK repeat</keyword>
<reference evidence="4 5" key="1">
    <citation type="submission" date="2020-01" db="EMBL/GenBank/DDBJ databases">
        <authorList>
            <person name="Palmer J.M."/>
        </authorList>
    </citation>
    <scope>NUCLEOTIDE SEQUENCE [LARGE SCALE GENOMIC DNA]</scope>
    <source>
        <strain evidence="4 5">TWF970</strain>
    </source>
</reference>
<accession>A0A7C8VY06</accession>
<dbReference type="GO" id="GO:0006508">
    <property type="term" value="P:proteolysis"/>
    <property type="evidence" value="ECO:0007669"/>
    <property type="project" value="InterPro"/>
</dbReference>
<dbReference type="OrthoDB" id="539213at2759"/>
<protein>
    <recommendedName>
        <fullName evidence="3">Peptidase A2 domain-containing protein</fullName>
    </recommendedName>
</protein>
<evidence type="ECO:0000256" key="2">
    <source>
        <dbReference type="SAM" id="MobiDB-lite"/>
    </source>
</evidence>
<dbReference type="GO" id="GO:0004190">
    <property type="term" value="F:aspartic-type endopeptidase activity"/>
    <property type="evidence" value="ECO:0007669"/>
    <property type="project" value="InterPro"/>
</dbReference>
<feature type="repeat" description="ANK" evidence="1">
    <location>
        <begin position="899"/>
        <end position="931"/>
    </location>
</feature>
<dbReference type="PROSITE" id="PS50175">
    <property type="entry name" value="ASP_PROT_RETROV"/>
    <property type="match status" value="1"/>
</dbReference>
<sequence length="1023" mass="113555">MNPPSSSASRSKQARLKPEMYLPFEDLVRRLYLVENKSTQDMAEILEKKMGTTVTNSQVIHLVNKVWSLRKRLTPSDHKFIDHVKRKRQDEGKLDTRIKLCGVVQDEERLARKKARVHEPTFQKFVKAQNSMMVPNMGSPMNLPGLEVGTPTPRPISECSPIALARSPQHSSPPFYFTINHLYDGLPSLKLEFVFQRITAKLQGAPTPVPFSPGSLLSMSKTPALLSIPGTSSQDVNMNLIVNQEGTFSDQELLEVLQPLVVQSGNRASDPSSLRSALDSFTGSNISSRYYTTLQSFFNNATPIIDDFAVQTFYSAARTGNINLLRFFIDLGILKGRKGRWSAHSQVIGVTALQFSIEYRQGPSTSLLLRNDIDINTQPVSDLSQSVLKTAVEVQDLELVNQLLDMGAEDIVFEEIYEQSPVRERYLKELEGVGLTWAENVRATEDELKQTTLTALFSAISLEDDDIFEAVLRNRSTREEDGKPPIPFDSLSHIFFIDLWGSPYFLRADEARASIRLESLLECNALCIDINGIDPYGNTALALAREVVGYGAEDSEDSEEDEEGPTEDKDGDPEDIIVKLLIKYGATDESPNLKRLETPSRVGDPTQLINTSVSLIQLYAILDSLKDCIPSFPWLSYRQSLESFSHSDMTLRLNILYNPDRFFKCELLIDSDNITSSGILKSMETVSGSLESSVYFDSLPGNILQIKFEFYSRDTSVNTLNWGGYTRVEPAGLLQLHESVRPGSAGGQHIVSGLLGIPKVSVEAGDRIQIDIKGLHLTRQKAELEVCKLTIEFYTNPIPNMAPAELAAFLALAIRCNLHQRIRDATRYLQKLDKISALEATWNGDNTTFDLILDIAEHTSDLGISLELLTLIAIHIGHTYKVIKLLDQGNVDANHILEGGKTFLETAAVLGRLDITQVLLNAGASHRLPEAKAKAEKFGHFAISHIINEHIKRLEPDTEMATPSDLPTPGPAVASNGPPTDIPTPVPIAAESPRDPIVHEYGLYMSSDGLQEMLSSGSYWFPN</sequence>
<evidence type="ECO:0000313" key="5">
    <source>
        <dbReference type="Proteomes" id="UP000474640"/>
    </source>
</evidence>
<name>A0A7C8VY06_ORBOL</name>
<dbReference type="Proteomes" id="UP000474640">
    <property type="component" value="Unassembled WGS sequence"/>
</dbReference>
<dbReference type="InterPro" id="IPR036770">
    <property type="entry name" value="Ankyrin_rpt-contain_sf"/>
</dbReference>
<evidence type="ECO:0000313" key="4">
    <source>
        <dbReference type="EMBL" id="KAF3291197.1"/>
    </source>
</evidence>